<dbReference type="Pfam" id="PF00001">
    <property type="entry name" value="7tm_1"/>
    <property type="match status" value="1"/>
</dbReference>
<dbReference type="EMBL" id="CAJEWN010000541">
    <property type="protein sequence ID" value="CAD2185354.1"/>
    <property type="molecule type" value="Genomic_DNA"/>
</dbReference>
<evidence type="ECO:0000256" key="5">
    <source>
        <dbReference type="SAM" id="Phobius"/>
    </source>
</evidence>
<dbReference type="OrthoDB" id="5781782at2759"/>
<dbReference type="Gene3D" id="1.20.1070.10">
    <property type="entry name" value="Rhodopsin 7-helix transmembrane proteins"/>
    <property type="match status" value="1"/>
</dbReference>
<feature type="transmembrane region" description="Helical" evidence="5">
    <location>
        <begin position="64"/>
        <end position="85"/>
    </location>
</feature>
<dbReference type="InterPro" id="IPR017452">
    <property type="entry name" value="GPCR_Rhodpsn_7TM"/>
</dbReference>
<dbReference type="PANTHER" id="PTHR21643">
    <property type="entry name" value="G-PROTEIN COUPLED RECEPTORS FAMILY 1 PROFILE DOMAIN-CONTAINING PROTEIN-RELATED"/>
    <property type="match status" value="1"/>
</dbReference>
<evidence type="ECO:0000256" key="3">
    <source>
        <dbReference type="ARBA" id="ARBA00022989"/>
    </source>
</evidence>
<dbReference type="AlphaFoldDB" id="A0A6V7WED3"/>
<dbReference type="PRINTS" id="PR00237">
    <property type="entry name" value="GPCRRHODOPSN"/>
</dbReference>
<proteinExistence type="predicted"/>
<gene>
    <name evidence="7" type="ORF">MENT_LOCUS37774</name>
</gene>
<evidence type="ECO:0000313" key="7">
    <source>
        <dbReference type="EMBL" id="CAD2185354.1"/>
    </source>
</evidence>
<evidence type="ECO:0000256" key="1">
    <source>
        <dbReference type="ARBA" id="ARBA00004370"/>
    </source>
</evidence>
<protein>
    <recommendedName>
        <fullName evidence="6">G-protein coupled receptors family 1 profile domain-containing protein</fullName>
    </recommendedName>
</protein>
<dbReference type="InterPro" id="IPR039952">
    <property type="entry name" value="Aex-2"/>
</dbReference>
<keyword evidence="4 5" id="KW-0472">Membrane</keyword>
<feature type="domain" description="G-protein coupled receptors family 1 profile" evidence="6">
    <location>
        <begin position="42"/>
        <end position="280"/>
    </location>
</feature>
<feature type="transmembrane region" description="Helical" evidence="5">
    <location>
        <begin position="221"/>
        <end position="244"/>
    </location>
</feature>
<feature type="transmembrane region" description="Helical" evidence="5">
    <location>
        <begin position="138"/>
        <end position="160"/>
    </location>
</feature>
<accession>A0A6V7WED3</accession>
<dbReference type="CDD" id="cd00637">
    <property type="entry name" value="7tm_classA_rhodopsin-like"/>
    <property type="match status" value="1"/>
</dbReference>
<dbReference type="Proteomes" id="UP000580250">
    <property type="component" value="Unassembled WGS sequence"/>
</dbReference>
<organism evidence="7 8">
    <name type="scientific">Meloidogyne enterolobii</name>
    <name type="common">Root-knot nematode worm</name>
    <name type="synonym">Meloidogyne mayaguensis</name>
    <dbReference type="NCBI Taxonomy" id="390850"/>
    <lineage>
        <taxon>Eukaryota</taxon>
        <taxon>Metazoa</taxon>
        <taxon>Ecdysozoa</taxon>
        <taxon>Nematoda</taxon>
        <taxon>Chromadorea</taxon>
        <taxon>Rhabditida</taxon>
        <taxon>Tylenchina</taxon>
        <taxon>Tylenchomorpha</taxon>
        <taxon>Tylenchoidea</taxon>
        <taxon>Meloidogynidae</taxon>
        <taxon>Meloidogyninae</taxon>
        <taxon>Meloidogyne</taxon>
    </lineage>
</organism>
<reference evidence="7 8" key="1">
    <citation type="submission" date="2020-08" db="EMBL/GenBank/DDBJ databases">
        <authorList>
            <person name="Koutsovoulos G."/>
            <person name="Danchin GJ E."/>
        </authorList>
    </citation>
    <scope>NUCLEOTIDE SEQUENCE [LARGE SCALE GENOMIC DNA]</scope>
</reference>
<evidence type="ECO:0000313" key="8">
    <source>
        <dbReference type="Proteomes" id="UP000580250"/>
    </source>
</evidence>
<dbReference type="PANTHER" id="PTHR21643:SF2">
    <property type="entry name" value="G-PROTEIN COUPLED RECEPTOR AEX-2"/>
    <property type="match status" value="1"/>
</dbReference>
<evidence type="ECO:0000256" key="2">
    <source>
        <dbReference type="ARBA" id="ARBA00022692"/>
    </source>
</evidence>
<dbReference type="InterPro" id="IPR000276">
    <property type="entry name" value="GPCR_Rhodpsn"/>
</dbReference>
<dbReference type="GO" id="GO:0016020">
    <property type="term" value="C:membrane"/>
    <property type="evidence" value="ECO:0007669"/>
    <property type="project" value="UniProtKB-SubCell"/>
</dbReference>
<comment type="subcellular location">
    <subcellularLocation>
        <location evidence="1">Membrane</location>
    </subcellularLocation>
</comment>
<keyword evidence="2 5" id="KW-0812">Transmembrane</keyword>
<feature type="transmembrane region" description="Helical" evidence="5">
    <location>
        <begin position="264"/>
        <end position="282"/>
    </location>
</feature>
<feature type="transmembrane region" description="Helical" evidence="5">
    <location>
        <begin position="175"/>
        <end position="200"/>
    </location>
</feature>
<evidence type="ECO:0000256" key="4">
    <source>
        <dbReference type="ARBA" id="ARBA00023136"/>
    </source>
</evidence>
<name>A0A6V7WED3_MELEN</name>
<dbReference type="GO" id="GO:0008188">
    <property type="term" value="F:neuropeptide receptor activity"/>
    <property type="evidence" value="ECO:0007669"/>
    <property type="project" value="InterPro"/>
</dbReference>
<keyword evidence="3 5" id="KW-1133">Transmembrane helix</keyword>
<sequence length="343" mass="40251">MENLSTILINKSKEIEEDEVGDKITVFEEYFYLVNGLIGTFLNLIVLLIAYLNVNINDKPRQIIVINMTLADLLTCTIYIITRSYVSIFPQFLCYPYYVLIVSSQLCSCLNLLWINLDKFLFIKFPLHYYTLVSKRRVIWVMIGSWALIFGFVIFLYWFMEIKHPCEKVILSGHIYLLICLLYIISIIASLTLSAIIFYIAQKSRRSLDSSKESKRLFKRLFFVFSSTLWTFCTCLPYRLLYLGILLSLFSSSPPLLLKQAIDLFYSLLVIGIVCNPIITLFTQRIYRNYLINYFLNPFGKKNKTNKNNSSRRSRTATSLYKNEKEILNINEEKGERRERILL</sequence>
<feature type="transmembrane region" description="Helical" evidence="5">
    <location>
        <begin position="30"/>
        <end position="52"/>
    </location>
</feature>
<evidence type="ECO:0000259" key="6">
    <source>
        <dbReference type="PROSITE" id="PS50262"/>
    </source>
</evidence>
<dbReference type="PROSITE" id="PS50262">
    <property type="entry name" value="G_PROTEIN_RECEP_F1_2"/>
    <property type="match status" value="1"/>
</dbReference>
<dbReference type="SUPFAM" id="SSF81321">
    <property type="entry name" value="Family A G protein-coupled receptor-like"/>
    <property type="match status" value="1"/>
</dbReference>
<comment type="caution">
    <text evidence="7">The sequence shown here is derived from an EMBL/GenBank/DDBJ whole genome shotgun (WGS) entry which is preliminary data.</text>
</comment>
<feature type="transmembrane region" description="Helical" evidence="5">
    <location>
        <begin position="97"/>
        <end position="117"/>
    </location>
</feature>